<reference evidence="2" key="1">
    <citation type="journal article" date="2010" name="Science">
        <title>Plasticity of animal genome architecture unmasked by rapid evolution of a pelagic tunicate.</title>
        <authorList>
            <person name="Denoeud F."/>
            <person name="Henriet S."/>
            <person name="Mungpakdee S."/>
            <person name="Aury J.M."/>
            <person name="Da Silva C."/>
            <person name="Brinkmann H."/>
            <person name="Mikhaleva J."/>
            <person name="Olsen L.C."/>
            <person name="Jubin C."/>
            <person name="Canestro C."/>
            <person name="Bouquet J.M."/>
            <person name="Danks G."/>
            <person name="Poulain J."/>
            <person name="Campsteijn C."/>
            <person name="Adamski M."/>
            <person name="Cross I."/>
            <person name="Yadetie F."/>
            <person name="Muffato M."/>
            <person name="Louis A."/>
            <person name="Butcher S."/>
            <person name="Tsagkogeorga G."/>
            <person name="Konrad A."/>
            <person name="Singh S."/>
            <person name="Jensen M.F."/>
            <person name="Cong E.H."/>
            <person name="Eikeseth-Otteraa H."/>
            <person name="Noel B."/>
            <person name="Anthouard V."/>
            <person name="Porcel B.M."/>
            <person name="Kachouri-Lafond R."/>
            <person name="Nishino A."/>
            <person name="Ugolini M."/>
            <person name="Chourrout P."/>
            <person name="Nishida H."/>
            <person name="Aasland R."/>
            <person name="Huzurbazar S."/>
            <person name="Westhof E."/>
            <person name="Delsuc F."/>
            <person name="Lehrach H."/>
            <person name="Reinhardt R."/>
            <person name="Weissenbach J."/>
            <person name="Roy S.W."/>
            <person name="Artiguenave F."/>
            <person name="Postlethwait J.H."/>
            <person name="Manak J.R."/>
            <person name="Thompson E.M."/>
            <person name="Jaillon O."/>
            <person name="Du Pasquier L."/>
            <person name="Boudinot P."/>
            <person name="Liberles D.A."/>
            <person name="Volff J.N."/>
            <person name="Philippe H."/>
            <person name="Lenhard B."/>
            <person name="Roest Crollius H."/>
            <person name="Wincker P."/>
            <person name="Chourrout D."/>
        </authorList>
    </citation>
    <scope>NUCLEOTIDE SEQUENCE [LARGE SCALE GENOMIC DNA]</scope>
</reference>
<dbReference type="Proteomes" id="UP000011014">
    <property type="component" value="Unassembled WGS sequence"/>
</dbReference>
<name>E4XA41_OIKDI</name>
<evidence type="ECO:0000313" key="2">
    <source>
        <dbReference type="EMBL" id="CBY08379.1"/>
    </source>
</evidence>
<dbReference type="EMBL" id="FN653031">
    <property type="protein sequence ID" value="CBY08379.1"/>
    <property type="molecule type" value="Genomic_DNA"/>
</dbReference>
<evidence type="ECO:0000313" key="3">
    <source>
        <dbReference type="EMBL" id="CBY42146.1"/>
    </source>
</evidence>
<feature type="compositionally biased region" description="Low complexity" evidence="1">
    <location>
        <begin position="66"/>
        <end position="76"/>
    </location>
</feature>
<feature type="region of interest" description="Disordered" evidence="1">
    <location>
        <begin position="66"/>
        <end position="91"/>
    </location>
</feature>
<feature type="region of interest" description="Disordered" evidence="1">
    <location>
        <begin position="1"/>
        <end position="29"/>
    </location>
</feature>
<dbReference type="EMBL" id="FN656910">
    <property type="protein sequence ID" value="CBY42146.1"/>
    <property type="molecule type" value="Genomic_DNA"/>
</dbReference>
<gene>
    <name evidence="2" type="ORF">GSOID_T00004945001</name>
    <name evidence="3" type="ORF">GSOID_T00025818001</name>
</gene>
<accession>E4XA41</accession>
<dbReference type="AlphaFoldDB" id="E4XA41"/>
<dbReference type="Proteomes" id="UP000001307">
    <property type="component" value="Unassembled WGS sequence"/>
</dbReference>
<evidence type="ECO:0000256" key="1">
    <source>
        <dbReference type="SAM" id="MobiDB-lite"/>
    </source>
</evidence>
<proteinExistence type="predicted"/>
<feature type="compositionally biased region" description="Polar residues" evidence="1">
    <location>
        <begin position="1"/>
        <end position="19"/>
    </location>
</feature>
<protein>
    <submittedName>
        <fullName evidence="2">Uncharacterized protein</fullName>
    </submittedName>
</protein>
<sequence length="91" mass="9437">MDRQMNNNTMDGMARNTSRVLAPPGGRSSVFFGEDPAPKAAAVAKAAPAVSAGFQAAVKTTDSATNTAATDESAASFARNKRKNTISQITF</sequence>
<evidence type="ECO:0000313" key="4">
    <source>
        <dbReference type="Proteomes" id="UP000001307"/>
    </source>
</evidence>
<dbReference type="InParanoid" id="E4XA41"/>
<keyword evidence="4" id="KW-1185">Reference proteome</keyword>
<dbReference type="OrthoDB" id="10071234at2759"/>
<organism evidence="2">
    <name type="scientific">Oikopleura dioica</name>
    <name type="common">Tunicate</name>
    <dbReference type="NCBI Taxonomy" id="34765"/>
    <lineage>
        <taxon>Eukaryota</taxon>
        <taxon>Metazoa</taxon>
        <taxon>Chordata</taxon>
        <taxon>Tunicata</taxon>
        <taxon>Appendicularia</taxon>
        <taxon>Copelata</taxon>
        <taxon>Oikopleuridae</taxon>
        <taxon>Oikopleura</taxon>
    </lineage>
</organism>